<accession>A0A0C2DFA8</accession>
<dbReference type="InterPro" id="IPR011990">
    <property type="entry name" value="TPR-like_helical_dom_sf"/>
</dbReference>
<feature type="domain" description="DUF6596" evidence="3">
    <location>
        <begin position="185"/>
        <end position="279"/>
    </location>
</feature>
<dbReference type="PANTHER" id="PTHR47756">
    <property type="entry name" value="BLL6612 PROTEIN-RELATED"/>
    <property type="match status" value="1"/>
</dbReference>
<dbReference type="Pfam" id="PF04542">
    <property type="entry name" value="Sigma70_r2"/>
    <property type="match status" value="1"/>
</dbReference>
<dbReference type="Pfam" id="PF20239">
    <property type="entry name" value="DUF6596"/>
    <property type="match status" value="1"/>
</dbReference>
<reference evidence="4 5" key="1">
    <citation type="submission" date="2014-12" db="EMBL/GenBank/DDBJ databases">
        <title>Genome assembly of Enhygromyxa salina DSM 15201.</title>
        <authorList>
            <person name="Sharma G."/>
            <person name="Subramanian S."/>
        </authorList>
    </citation>
    <scope>NUCLEOTIDE SEQUENCE [LARGE SCALE GENOMIC DNA]</scope>
    <source>
        <strain evidence="4 5">DSM 15201</strain>
    </source>
</reference>
<dbReference type="InterPro" id="IPR046531">
    <property type="entry name" value="DUF6596"/>
</dbReference>
<dbReference type="EMBL" id="JMCC02000013">
    <property type="protein sequence ID" value="KIG18307.1"/>
    <property type="molecule type" value="Genomic_DNA"/>
</dbReference>
<evidence type="ECO:0000259" key="2">
    <source>
        <dbReference type="Pfam" id="PF08281"/>
    </source>
</evidence>
<dbReference type="GO" id="GO:0016987">
    <property type="term" value="F:sigma factor activity"/>
    <property type="evidence" value="ECO:0007669"/>
    <property type="project" value="InterPro"/>
</dbReference>
<dbReference type="Gene3D" id="1.10.1740.10">
    <property type="match status" value="1"/>
</dbReference>
<dbReference type="InterPro" id="IPR013325">
    <property type="entry name" value="RNA_pol_sigma_r2"/>
</dbReference>
<evidence type="ECO:0000259" key="1">
    <source>
        <dbReference type="Pfam" id="PF04542"/>
    </source>
</evidence>
<dbReference type="GO" id="GO:0003677">
    <property type="term" value="F:DNA binding"/>
    <property type="evidence" value="ECO:0007669"/>
    <property type="project" value="InterPro"/>
</dbReference>
<dbReference type="InterPro" id="IPR036388">
    <property type="entry name" value="WH-like_DNA-bd_sf"/>
</dbReference>
<dbReference type="Pfam" id="PF08281">
    <property type="entry name" value="Sigma70_r4_2"/>
    <property type="match status" value="1"/>
</dbReference>
<dbReference type="InterPro" id="IPR013324">
    <property type="entry name" value="RNA_pol_sigma_r3/r4-like"/>
</dbReference>
<evidence type="ECO:0000313" key="5">
    <source>
        <dbReference type="Proteomes" id="UP000031599"/>
    </source>
</evidence>
<feature type="domain" description="RNA polymerase sigma factor 70 region 4 type 2" evidence="2">
    <location>
        <begin position="116"/>
        <end position="167"/>
    </location>
</feature>
<dbReference type="SUPFAM" id="SSF88946">
    <property type="entry name" value="Sigma2 domain of RNA polymerase sigma factors"/>
    <property type="match status" value="1"/>
</dbReference>
<dbReference type="Proteomes" id="UP000031599">
    <property type="component" value="Unassembled WGS sequence"/>
</dbReference>
<protein>
    <submittedName>
        <fullName evidence="4">RNA polymerase sigma-70 factor, ECF subfamily protein</fullName>
    </submittedName>
</protein>
<dbReference type="InterPro" id="IPR013249">
    <property type="entry name" value="RNA_pol_sigma70_r4_t2"/>
</dbReference>
<dbReference type="SUPFAM" id="SSF88659">
    <property type="entry name" value="Sigma3 and sigma4 domains of RNA polymerase sigma factors"/>
    <property type="match status" value="1"/>
</dbReference>
<name>A0A0C2DFA8_9BACT</name>
<dbReference type="InterPro" id="IPR007627">
    <property type="entry name" value="RNA_pol_sigma70_r2"/>
</dbReference>
<evidence type="ECO:0000313" key="4">
    <source>
        <dbReference type="EMBL" id="KIG18307.1"/>
    </source>
</evidence>
<evidence type="ECO:0000259" key="3">
    <source>
        <dbReference type="Pfam" id="PF20239"/>
    </source>
</evidence>
<dbReference type="Gene3D" id="1.25.40.10">
    <property type="entry name" value="Tetratricopeptide repeat domain"/>
    <property type="match status" value="1"/>
</dbReference>
<dbReference type="AlphaFoldDB" id="A0A0C2DFA8"/>
<sequence length="423" mass="45611">MIPVGVAVERVFRRESGAVLAGLIRILGEFDLAEDVLHDALASALERWPSDGIPDNPGAWITTTARRKAIDRLRRAATRGAKQASVAALIELEADERRDAMSRDQPDIADDRLRLIFTCCHPALNREAQVALTLHTLGGLSTGEIAAAFFVPVPTMAQRLVRAKAKIRAAGIPYVVPSASALPERVDSVLAVVYLVFNEGYYCATGPDGVRRDLCDEALRLARLLAQLLPERAEVLGLLALLTLHHSRRAARDHVLDEQDRSLWNHAEITEGIELTKRALSIGPAGSYQLQAAIAALHAEAPSFEGTDWRQIVALYTELARRYPSPIIELNRAVAVSRTHGPEAGLALLDQLGGSGSLDDYQPFHAARADLLRRAGQVEAAIAAYERAIAGAPNQVARDYLSKRLGELSEGLGGPLGGPSGGR</sequence>
<dbReference type="GO" id="GO:0006352">
    <property type="term" value="P:DNA-templated transcription initiation"/>
    <property type="evidence" value="ECO:0007669"/>
    <property type="project" value="InterPro"/>
</dbReference>
<dbReference type="PANTHER" id="PTHR47756:SF2">
    <property type="entry name" value="BLL6612 PROTEIN"/>
    <property type="match status" value="1"/>
</dbReference>
<dbReference type="RefSeq" id="WP_052547183.1">
    <property type="nucleotide sequence ID" value="NZ_JMCC02000013.1"/>
</dbReference>
<organism evidence="4 5">
    <name type="scientific">Enhygromyxa salina</name>
    <dbReference type="NCBI Taxonomy" id="215803"/>
    <lineage>
        <taxon>Bacteria</taxon>
        <taxon>Pseudomonadati</taxon>
        <taxon>Myxococcota</taxon>
        <taxon>Polyangia</taxon>
        <taxon>Nannocystales</taxon>
        <taxon>Nannocystaceae</taxon>
        <taxon>Enhygromyxa</taxon>
    </lineage>
</organism>
<comment type="caution">
    <text evidence="4">The sequence shown here is derived from an EMBL/GenBank/DDBJ whole genome shotgun (WGS) entry which is preliminary data.</text>
</comment>
<feature type="domain" description="RNA polymerase sigma-70 region 2" evidence="1">
    <location>
        <begin position="12"/>
        <end position="77"/>
    </location>
</feature>
<proteinExistence type="predicted"/>
<dbReference type="Gene3D" id="1.10.10.10">
    <property type="entry name" value="Winged helix-like DNA-binding domain superfamily/Winged helix DNA-binding domain"/>
    <property type="match status" value="1"/>
</dbReference>
<gene>
    <name evidence="4" type="ORF">DB30_01416</name>
</gene>